<organism evidence="3 4">
    <name type="scientific">Cuscuta epithymum</name>
    <dbReference type="NCBI Taxonomy" id="186058"/>
    <lineage>
        <taxon>Eukaryota</taxon>
        <taxon>Viridiplantae</taxon>
        <taxon>Streptophyta</taxon>
        <taxon>Embryophyta</taxon>
        <taxon>Tracheophyta</taxon>
        <taxon>Spermatophyta</taxon>
        <taxon>Magnoliopsida</taxon>
        <taxon>eudicotyledons</taxon>
        <taxon>Gunneridae</taxon>
        <taxon>Pentapetalae</taxon>
        <taxon>asterids</taxon>
        <taxon>lamiids</taxon>
        <taxon>Solanales</taxon>
        <taxon>Convolvulaceae</taxon>
        <taxon>Cuscuteae</taxon>
        <taxon>Cuscuta</taxon>
        <taxon>Cuscuta subgen. Cuscuta</taxon>
    </lineage>
</organism>
<dbReference type="PANTHER" id="PTHR19923">
    <property type="entry name" value="WD40 REPEAT PROTEINPRL1/PRL2-RELATED"/>
    <property type="match status" value="1"/>
</dbReference>
<dbReference type="GO" id="GO:0071013">
    <property type="term" value="C:catalytic step 2 spliceosome"/>
    <property type="evidence" value="ECO:0007669"/>
    <property type="project" value="TreeGrafter"/>
</dbReference>
<dbReference type="Proteomes" id="UP001152523">
    <property type="component" value="Unassembled WGS sequence"/>
</dbReference>
<keyword evidence="4" id="KW-1185">Reference proteome</keyword>
<dbReference type="PANTHER" id="PTHR19923:SF0">
    <property type="entry name" value="PLEIOTROPIC REGULATOR 1"/>
    <property type="match status" value="1"/>
</dbReference>
<comment type="similarity">
    <text evidence="1">Belongs to the WD repeat PRL1/PRL2 family.</text>
</comment>
<feature type="region of interest" description="Disordered" evidence="2">
    <location>
        <begin position="129"/>
        <end position="150"/>
    </location>
</feature>
<dbReference type="InterPro" id="IPR045241">
    <property type="entry name" value="Prp46/PLRG1-like"/>
</dbReference>
<evidence type="ECO:0000313" key="3">
    <source>
        <dbReference type="EMBL" id="CAH9067698.1"/>
    </source>
</evidence>
<dbReference type="InterPro" id="IPR001680">
    <property type="entry name" value="WD40_rpt"/>
</dbReference>
<dbReference type="EMBL" id="CAMAPF010000014">
    <property type="protein sequence ID" value="CAH9067698.1"/>
    <property type="molecule type" value="Genomic_DNA"/>
</dbReference>
<comment type="caution">
    <text evidence="3">The sequence shown here is derived from an EMBL/GenBank/DDBJ whole genome shotgun (WGS) entry which is preliminary data.</text>
</comment>
<dbReference type="Pfam" id="PF00400">
    <property type="entry name" value="WD40"/>
    <property type="match status" value="2"/>
</dbReference>
<dbReference type="SMART" id="SM00320">
    <property type="entry name" value="WD40"/>
    <property type="match status" value="3"/>
</dbReference>
<dbReference type="Gene3D" id="2.130.10.10">
    <property type="entry name" value="YVTN repeat-like/Quinoprotein amine dehydrogenase"/>
    <property type="match status" value="1"/>
</dbReference>
<reference evidence="3" key="1">
    <citation type="submission" date="2022-07" db="EMBL/GenBank/DDBJ databases">
        <authorList>
            <person name="Macas J."/>
            <person name="Novak P."/>
            <person name="Neumann P."/>
        </authorList>
    </citation>
    <scope>NUCLEOTIDE SEQUENCE</scope>
</reference>
<evidence type="ECO:0000313" key="4">
    <source>
        <dbReference type="Proteomes" id="UP001152523"/>
    </source>
</evidence>
<accession>A0AAV0C4F3</accession>
<dbReference type="InterPro" id="IPR036322">
    <property type="entry name" value="WD40_repeat_dom_sf"/>
</dbReference>
<dbReference type="AlphaFoldDB" id="A0AAV0C4F3"/>
<dbReference type="InterPro" id="IPR015943">
    <property type="entry name" value="WD40/YVTN_repeat-like_dom_sf"/>
</dbReference>
<dbReference type="SUPFAM" id="SSF50978">
    <property type="entry name" value="WD40 repeat-like"/>
    <property type="match status" value="1"/>
</dbReference>
<evidence type="ECO:0000256" key="1">
    <source>
        <dbReference type="ARBA" id="ARBA00025726"/>
    </source>
</evidence>
<dbReference type="GO" id="GO:0071011">
    <property type="term" value="C:precatalytic spliceosome"/>
    <property type="evidence" value="ECO:0007669"/>
    <property type="project" value="TreeGrafter"/>
</dbReference>
<gene>
    <name evidence="3" type="ORF">CEPIT_LOCUS2607</name>
</gene>
<dbReference type="GO" id="GO:0000398">
    <property type="term" value="P:mRNA splicing, via spliceosome"/>
    <property type="evidence" value="ECO:0007669"/>
    <property type="project" value="InterPro"/>
</dbReference>
<dbReference type="GO" id="GO:0000974">
    <property type="term" value="C:Prp19 complex"/>
    <property type="evidence" value="ECO:0007669"/>
    <property type="project" value="TreeGrafter"/>
</dbReference>
<evidence type="ECO:0000256" key="2">
    <source>
        <dbReference type="SAM" id="MobiDB-lite"/>
    </source>
</evidence>
<protein>
    <submittedName>
        <fullName evidence="3">Uncharacterized protein</fullName>
    </submittedName>
</protein>
<name>A0AAV0C4F3_9ASTE</name>
<sequence length="150" mass="16713">MSTLTHHKKSVRAMALHPKEDAFASASADNIKKFKLPEGKFLHNMLSQQKAIINAMAINEEGVLATGGDNGSLWFRDWRSGHNFQQSQTIAQPGSLESEAGIYGMAYDVTGSRLITCEADKTIKMWKEDENATPGTHPLHFRPPRDISRF</sequence>
<proteinExistence type="inferred from homology"/>